<name>A0A5R9GWX0_9PROT</name>
<protein>
    <submittedName>
        <fullName evidence="1">Uncharacterized protein</fullName>
    </submittedName>
</protein>
<accession>A0A5R9GWX0</accession>
<evidence type="ECO:0000313" key="1">
    <source>
        <dbReference type="EMBL" id="TLS68683.1"/>
    </source>
</evidence>
<keyword evidence="2" id="KW-1185">Reference proteome</keyword>
<dbReference type="Proteomes" id="UP000306585">
    <property type="component" value="Unassembled WGS sequence"/>
</dbReference>
<organism evidence="1 2">
    <name type="scientific">Mariprofundus erugo</name>
    <dbReference type="NCBI Taxonomy" id="2528639"/>
    <lineage>
        <taxon>Bacteria</taxon>
        <taxon>Pseudomonadati</taxon>
        <taxon>Pseudomonadota</taxon>
        <taxon>Candidatius Mariprofundia</taxon>
        <taxon>Mariprofundales</taxon>
        <taxon>Mariprofundaceae</taxon>
        <taxon>Mariprofundus</taxon>
    </lineage>
</organism>
<sequence length="108" mass="11699">MAGTCLRKRIFVQPNGATSPLKLSRLPAHAQTIFLEGQLSAKVRHSPVSEAEDPARLTVYTKFRTPSVPAQASGMNIDQDVNLAEIRATIATLCTDVHTLTHYLQAGS</sequence>
<gene>
    <name evidence="1" type="ORF">FEF65_02995</name>
</gene>
<comment type="caution">
    <text evidence="1">The sequence shown here is derived from an EMBL/GenBank/DDBJ whole genome shotgun (WGS) entry which is preliminary data.</text>
</comment>
<evidence type="ECO:0000313" key="2">
    <source>
        <dbReference type="Proteomes" id="UP000306585"/>
    </source>
</evidence>
<proteinExistence type="predicted"/>
<dbReference type="EMBL" id="VBRY01000002">
    <property type="protein sequence ID" value="TLS68683.1"/>
    <property type="molecule type" value="Genomic_DNA"/>
</dbReference>
<dbReference type="RefSeq" id="WP_138238302.1">
    <property type="nucleotide sequence ID" value="NZ_VBRY01000002.1"/>
</dbReference>
<reference evidence="1 2" key="1">
    <citation type="journal article" date="2019" name="Appl. Environ. Microbiol.">
        <title>Environmental Evidence and Genomic Insight of Iron-oxidizing Bacteria Preference Towards More Corrosion Resistant Stainless Steel at Higher Salinities.</title>
        <authorList>
            <person name="Garrison C.E."/>
            <person name="Price K.A."/>
            <person name="Field E.K."/>
        </authorList>
    </citation>
    <scope>NUCLEOTIDE SEQUENCE [LARGE SCALE GENOMIC DNA]</scope>
    <source>
        <strain evidence="1 2">P3</strain>
    </source>
</reference>
<dbReference type="AlphaFoldDB" id="A0A5R9GWX0"/>